<reference evidence="1" key="1">
    <citation type="journal article" date="2015" name="Nature">
        <title>Complex archaea that bridge the gap between prokaryotes and eukaryotes.</title>
        <authorList>
            <person name="Spang A."/>
            <person name="Saw J.H."/>
            <person name="Jorgensen S.L."/>
            <person name="Zaremba-Niedzwiedzka K."/>
            <person name="Martijn J."/>
            <person name="Lind A.E."/>
            <person name="van Eijk R."/>
            <person name="Schleper C."/>
            <person name="Guy L."/>
            <person name="Ettema T.J."/>
        </authorList>
    </citation>
    <scope>NUCLEOTIDE SEQUENCE</scope>
</reference>
<dbReference type="EMBL" id="LAZR01000676">
    <property type="protein sequence ID" value="KKN60967.1"/>
    <property type="molecule type" value="Genomic_DNA"/>
</dbReference>
<sequence length="59" mass="6812">MPFCEQSHNSEVHELIYIDISLSTNDVSSKRMHDLGCPLFECCYLNDEISKYGMYLSGF</sequence>
<gene>
    <name evidence="1" type="ORF">LCGC14_0526570</name>
</gene>
<comment type="caution">
    <text evidence="1">The sequence shown here is derived from an EMBL/GenBank/DDBJ whole genome shotgun (WGS) entry which is preliminary data.</text>
</comment>
<protein>
    <submittedName>
        <fullName evidence="1">Uncharacterized protein</fullName>
    </submittedName>
</protein>
<accession>A0A0F9SFA4</accession>
<name>A0A0F9SFA4_9ZZZZ</name>
<proteinExistence type="predicted"/>
<organism evidence="1">
    <name type="scientific">marine sediment metagenome</name>
    <dbReference type="NCBI Taxonomy" id="412755"/>
    <lineage>
        <taxon>unclassified sequences</taxon>
        <taxon>metagenomes</taxon>
        <taxon>ecological metagenomes</taxon>
    </lineage>
</organism>
<evidence type="ECO:0000313" key="1">
    <source>
        <dbReference type="EMBL" id="KKN60967.1"/>
    </source>
</evidence>
<dbReference type="AlphaFoldDB" id="A0A0F9SFA4"/>